<dbReference type="CDD" id="cd07816">
    <property type="entry name" value="Bet_v1-like"/>
    <property type="match status" value="1"/>
</dbReference>
<dbReference type="AlphaFoldDB" id="A0ABD1UBK8"/>
<dbReference type="InterPro" id="IPR051761">
    <property type="entry name" value="MLP-like_ligand-binding"/>
</dbReference>
<evidence type="ECO:0000313" key="2">
    <source>
        <dbReference type="EMBL" id="KAL2522404.1"/>
    </source>
</evidence>
<comment type="caution">
    <text evidence="2">The sequence shown here is derived from an EMBL/GenBank/DDBJ whole genome shotgun (WGS) entry which is preliminary data.</text>
</comment>
<dbReference type="Pfam" id="PF00407">
    <property type="entry name" value="Bet_v_1"/>
    <property type="match status" value="1"/>
</dbReference>
<proteinExistence type="predicted"/>
<dbReference type="InterPro" id="IPR023393">
    <property type="entry name" value="START-like_dom_sf"/>
</dbReference>
<evidence type="ECO:0000259" key="1">
    <source>
        <dbReference type="SMART" id="SM01037"/>
    </source>
</evidence>
<reference evidence="3" key="1">
    <citation type="submission" date="2024-07" db="EMBL/GenBank/DDBJ databases">
        <title>Two chromosome-level genome assemblies of Korean endemic species Abeliophyllum distichum and Forsythia ovata (Oleaceae).</title>
        <authorList>
            <person name="Jang H."/>
        </authorList>
    </citation>
    <scope>NUCLEOTIDE SEQUENCE [LARGE SCALE GENOMIC DNA]</scope>
</reference>
<name>A0ABD1UBK8_9LAMI</name>
<sequence>MSKVLEVTPPIKSSPDKFYDFFKYHTGDLITVFPASFKSVQILEGEDGKVGCVKLWNYFIGGIPMTMKLRTEAINDAEKSITYKALDGDVIKLYKDFQFTITPGNGVAKWTIVYEKAAELVPPPEIYGVFAIAITEVVDLHLLNLTH</sequence>
<dbReference type="SMART" id="SM01037">
    <property type="entry name" value="Bet_v_1"/>
    <property type="match status" value="1"/>
</dbReference>
<dbReference type="EMBL" id="JBFOLJ010000007">
    <property type="protein sequence ID" value="KAL2522404.1"/>
    <property type="molecule type" value="Genomic_DNA"/>
</dbReference>
<accession>A0ABD1UBK8</accession>
<protein>
    <submittedName>
        <fullName evidence="2">Polyketide cyclase/dehydrase and lipid transport superfamily protein</fullName>
    </submittedName>
</protein>
<feature type="domain" description="Bet v I/Major latex protein" evidence="1">
    <location>
        <begin position="1"/>
        <end position="145"/>
    </location>
</feature>
<evidence type="ECO:0000313" key="3">
    <source>
        <dbReference type="Proteomes" id="UP001604277"/>
    </source>
</evidence>
<dbReference type="InterPro" id="IPR000916">
    <property type="entry name" value="Bet_v_I/MLP"/>
</dbReference>
<dbReference type="Gene3D" id="3.30.530.20">
    <property type="match status" value="1"/>
</dbReference>
<organism evidence="2 3">
    <name type="scientific">Forsythia ovata</name>
    <dbReference type="NCBI Taxonomy" id="205694"/>
    <lineage>
        <taxon>Eukaryota</taxon>
        <taxon>Viridiplantae</taxon>
        <taxon>Streptophyta</taxon>
        <taxon>Embryophyta</taxon>
        <taxon>Tracheophyta</taxon>
        <taxon>Spermatophyta</taxon>
        <taxon>Magnoliopsida</taxon>
        <taxon>eudicotyledons</taxon>
        <taxon>Gunneridae</taxon>
        <taxon>Pentapetalae</taxon>
        <taxon>asterids</taxon>
        <taxon>lamiids</taxon>
        <taxon>Lamiales</taxon>
        <taxon>Oleaceae</taxon>
        <taxon>Forsythieae</taxon>
        <taxon>Forsythia</taxon>
    </lineage>
</organism>
<gene>
    <name evidence="2" type="ORF">Fot_26327</name>
</gene>
<dbReference type="Proteomes" id="UP001604277">
    <property type="component" value="Unassembled WGS sequence"/>
</dbReference>
<dbReference type="SUPFAM" id="SSF55961">
    <property type="entry name" value="Bet v1-like"/>
    <property type="match status" value="1"/>
</dbReference>
<dbReference type="PANTHER" id="PTHR31907">
    <property type="entry name" value="MLP-LIKE PROTEIN 423"/>
    <property type="match status" value="1"/>
</dbReference>
<keyword evidence="3" id="KW-1185">Reference proteome</keyword>